<reference evidence="26" key="1">
    <citation type="submission" date="2025-08" db="UniProtKB">
        <authorList>
            <consortium name="Ensembl"/>
        </authorList>
    </citation>
    <scope>IDENTIFICATION</scope>
</reference>
<gene>
    <name evidence="26" type="primary">Pla2g2a</name>
</gene>
<keyword evidence="5" id="KW-0081">Bacteriolytic enzyme</keyword>
<comment type="catalytic activity">
    <reaction evidence="9">
        <text>1-hexadecanoyl-2-(4Z,7Z,10Z,13Z,16Z,19Z-docosahexaenoyl)-sn-glycero-3-phosphocholine + H2O = (4Z,7Z,10Z,13Z,16Z,19Z)-docosahexaenoate + 1-hexadecanoyl-sn-glycero-3-phosphocholine + H(+)</text>
        <dbReference type="Rhea" id="RHEA:41231"/>
        <dbReference type="ChEBI" id="CHEBI:15377"/>
        <dbReference type="ChEBI" id="CHEBI:15378"/>
        <dbReference type="ChEBI" id="CHEBI:72998"/>
        <dbReference type="ChEBI" id="CHEBI:74963"/>
        <dbReference type="ChEBI" id="CHEBI:77016"/>
    </reaction>
    <physiologicalReaction direction="left-to-right" evidence="9">
        <dbReference type="Rhea" id="RHEA:41232"/>
    </physiologicalReaction>
</comment>
<keyword evidence="6 21" id="KW-0106">Calcium</keyword>
<evidence type="ECO:0000256" key="23">
    <source>
        <dbReference type="RuleBase" id="RU003654"/>
    </source>
</evidence>
<feature type="disulfide bond" evidence="22">
    <location>
        <begin position="98"/>
        <end position="110"/>
    </location>
</feature>
<feature type="disulfide bond" evidence="22">
    <location>
        <begin position="71"/>
        <end position="112"/>
    </location>
</feature>
<feature type="disulfide bond" evidence="22">
    <location>
        <begin position="70"/>
        <end position="146"/>
    </location>
</feature>
<keyword evidence="21" id="KW-0479">Metal-binding</keyword>
<dbReference type="InterPro" id="IPR001211">
    <property type="entry name" value="PLA2"/>
</dbReference>
<comment type="similarity">
    <text evidence="3 23">Belongs to the phospholipase A2 family.</text>
</comment>
<evidence type="ECO:0000256" key="21">
    <source>
        <dbReference type="PIRSR" id="PIRSR601211-2"/>
    </source>
</evidence>
<dbReference type="GO" id="GO:0070374">
    <property type="term" value="P:positive regulation of ERK1 and ERK2 cascade"/>
    <property type="evidence" value="ECO:0007669"/>
    <property type="project" value="Ensembl"/>
</dbReference>
<feature type="chain" id="PRO_5034516885" description="Phospholipase A2" evidence="24">
    <location>
        <begin position="22"/>
        <end position="146"/>
    </location>
</feature>
<evidence type="ECO:0000256" key="13">
    <source>
        <dbReference type="ARBA" id="ARBA00048221"/>
    </source>
</evidence>
<dbReference type="GO" id="GO:0005783">
    <property type="term" value="C:endoplasmic reticulum"/>
    <property type="evidence" value="ECO:0007669"/>
    <property type="project" value="Ensembl"/>
</dbReference>
<dbReference type="GO" id="GO:0005509">
    <property type="term" value="F:calcium ion binding"/>
    <property type="evidence" value="ECO:0007669"/>
    <property type="project" value="InterPro"/>
</dbReference>
<evidence type="ECO:0000256" key="20">
    <source>
        <dbReference type="PIRSR" id="PIRSR601211-1"/>
    </source>
</evidence>
<dbReference type="AlphaFoldDB" id="A0A8C6Q919"/>
<feature type="binding site" evidence="21">
    <location>
        <position position="52"/>
    </location>
    <ligand>
        <name>Ca(2+)</name>
        <dbReference type="ChEBI" id="CHEBI:29108"/>
    </ligand>
</feature>
<dbReference type="GO" id="GO:0050830">
    <property type="term" value="P:defense response to Gram-positive bacterium"/>
    <property type="evidence" value="ECO:0007669"/>
    <property type="project" value="Ensembl"/>
</dbReference>
<dbReference type="PANTHER" id="PTHR11716">
    <property type="entry name" value="PHOSPHOLIPASE A2 FAMILY MEMBER"/>
    <property type="match status" value="1"/>
</dbReference>
<evidence type="ECO:0000256" key="22">
    <source>
        <dbReference type="PIRSR" id="PIRSR601211-3"/>
    </source>
</evidence>
<evidence type="ECO:0000256" key="8">
    <source>
        <dbReference type="ARBA" id="ARBA00023408"/>
    </source>
</evidence>
<evidence type="ECO:0000256" key="24">
    <source>
        <dbReference type="RuleBase" id="RU361236"/>
    </source>
</evidence>
<keyword evidence="24" id="KW-0443">Lipid metabolism</keyword>
<evidence type="ECO:0000256" key="11">
    <source>
        <dbReference type="ARBA" id="ARBA00048015"/>
    </source>
</evidence>
<dbReference type="InterPro" id="IPR016090">
    <property type="entry name" value="PLA2-like_dom"/>
</dbReference>
<evidence type="ECO:0000256" key="17">
    <source>
        <dbReference type="ARBA" id="ARBA00048699"/>
    </source>
</evidence>
<comment type="cofactor">
    <cofactor evidence="21">
        <name>Ca(2+)</name>
        <dbReference type="ChEBI" id="CHEBI:29108"/>
    </cofactor>
    <text evidence="21">Binds 1 Ca(2+) ion per subunit.</text>
</comment>
<comment type="catalytic activity">
    <reaction evidence="16">
        <text>1-hexadecanoyl-2-(9Z-octadecenoyl)-sn-glycero-3-phosphoethanolamine + H2O = 1-hexadecanoyl-sn-glycero-3-phosphoethanolamine + (9Z)-octadecenoate + H(+)</text>
        <dbReference type="Rhea" id="RHEA:40911"/>
        <dbReference type="ChEBI" id="CHEBI:15377"/>
        <dbReference type="ChEBI" id="CHEBI:15378"/>
        <dbReference type="ChEBI" id="CHEBI:30823"/>
        <dbReference type="ChEBI" id="CHEBI:73004"/>
        <dbReference type="ChEBI" id="CHEBI:73007"/>
    </reaction>
    <physiologicalReaction direction="left-to-right" evidence="16">
        <dbReference type="Rhea" id="RHEA:40912"/>
    </physiologicalReaction>
</comment>
<dbReference type="GO" id="GO:0005741">
    <property type="term" value="C:mitochondrial outer membrane"/>
    <property type="evidence" value="ECO:0007669"/>
    <property type="project" value="UniProtKB-SubCell"/>
</dbReference>
<feature type="disulfide bond" evidence="22">
    <location>
        <begin position="49"/>
        <end position="65"/>
    </location>
</feature>
<dbReference type="OMA" id="GDQDYCK"/>
<comment type="catalytic activity">
    <reaction evidence="14">
        <text>1,2-dihexadecanoyl-sn-glycero-3-phosphocholine + H2O = 1-hexadecanoyl-sn-glycero-3-phosphocholine + hexadecanoate + H(+)</text>
        <dbReference type="Rhea" id="RHEA:41223"/>
        <dbReference type="ChEBI" id="CHEBI:7896"/>
        <dbReference type="ChEBI" id="CHEBI:15377"/>
        <dbReference type="ChEBI" id="CHEBI:15378"/>
        <dbReference type="ChEBI" id="CHEBI:72998"/>
        <dbReference type="ChEBI" id="CHEBI:72999"/>
    </reaction>
    <physiologicalReaction direction="left-to-right" evidence="14">
        <dbReference type="Rhea" id="RHEA:41224"/>
    </physiologicalReaction>
</comment>
<dbReference type="CDD" id="cd00125">
    <property type="entry name" value="PLA2c"/>
    <property type="match status" value="1"/>
</dbReference>
<keyword evidence="4 24" id="KW-0964">Secreted</keyword>
<dbReference type="GO" id="GO:0046470">
    <property type="term" value="P:phosphatidylcholine metabolic process"/>
    <property type="evidence" value="ECO:0007669"/>
    <property type="project" value="Ensembl"/>
</dbReference>
<feature type="disulfide bond" evidence="22">
    <location>
        <begin position="64"/>
        <end position="119"/>
    </location>
</feature>
<dbReference type="Gene3D" id="1.20.90.10">
    <property type="entry name" value="Phospholipase A2 domain"/>
    <property type="match status" value="1"/>
</dbReference>
<evidence type="ECO:0000256" key="6">
    <source>
        <dbReference type="ARBA" id="ARBA00022837"/>
    </source>
</evidence>
<protein>
    <recommendedName>
        <fullName evidence="24">Phospholipase A2</fullName>
        <ecNumber evidence="24">3.1.1.4</ecNumber>
    </recommendedName>
</protein>
<evidence type="ECO:0000256" key="10">
    <source>
        <dbReference type="ARBA" id="ARBA00036775"/>
    </source>
</evidence>
<evidence type="ECO:0000313" key="26">
    <source>
        <dbReference type="Ensembl" id="ENSNGAP00000000359.1"/>
    </source>
</evidence>
<evidence type="ECO:0000256" key="9">
    <source>
        <dbReference type="ARBA" id="ARBA00036719"/>
    </source>
</evidence>
<dbReference type="SUPFAM" id="SSF48619">
    <property type="entry name" value="Phospholipase A2, PLA2"/>
    <property type="match status" value="1"/>
</dbReference>
<dbReference type="InterPro" id="IPR033112">
    <property type="entry name" value="PLA2_Asp_AS"/>
</dbReference>
<dbReference type="GO" id="GO:0046473">
    <property type="term" value="P:phosphatidic acid metabolic process"/>
    <property type="evidence" value="ECO:0007669"/>
    <property type="project" value="Ensembl"/>
</dbReference>
<dbReference type="EC" id="3.1.1.4" evidence="24"/>
<keyword evidence="5" id="KW-0929">Antimicrobial</keyword>
<dbReference type="GO" id="GO:0050482">
    <property type="term" value="P:arachidonate secretion"/>
    <property type="evidence" value="ECO:0007669"/>
    <property type="project" value="InterPro"/>
</dbReference>
<dbReference type="PRINTS" id="PR00389">
    <property type="entry name" value="PHPHLIPASEA2"/>
</dbReference>
<dbReference type="KEGG" id="ngi:103724725"/>
<evidence type="ECO:0000256" key="19">
    <source>
        <dbReference type="ARBA" id="ARBA00049282"/>
    </source>
</evidence>
<comment type="subcellular location">
    <subcellularLocation>
        <location evidence="1">Mitochondrion outer membrane</location>
        <topology evidence="1">Peripheral membrane protein</topology>
    </subcellularLocation>
    <subcellularLocation>
        <location evidence="2 24">Secreted</location>
    </subcellularLocation>
</comment>
<keyword evidence="7 22" id="KW-1015">Disulfide bond</keyword>
<dbReference type="InterPro" id="IPR033113">
    <property type="entry name" value="PLA2_histidine"/>
</dbReference>
<dbReference type="GO" id="GO:0038166">
    <property type="term" value="P:angiotensin-activated signaling pathway"/>
    <property type="evidence" value="ECO:0007669"/>
    <property type="project" value="Ensembl"/>
</dbReference>
<dbReference type="FunFam" id="1.20.90.10:FF:000001">
    <property type="entry name" value="Basic phospholipase A2 homolog"/>
    <property type="match status" value="1"/>
</dbReference>
<sequence>MKILLLLVTAIVAFGPMQVEGSLVDFNKMIQLKTGKIAGSSYAFYGCHCGLGGKGAPKDATDWCCATHDCCYYHLKKQDCGTKFLPYKFTHSGGKITCAADQNSCKKQLCECDKAAAECFARNLRSYSTKYQFYYNTLCHGVSPKC</sequence>
<dbReference type="GeneTree" id="ENSGT00940000155096"/>
<dbReference type="Ensembl" id="ENSNGAT00000000367.1">
    <property type="protein sequence ID" value="ENSNGAP00000000359.1"/>
    <property type="gene ID" value="ENSNGAG00000000283.1"/>
</dbReference>
<evidence type="ECO:0000256" key="16">
    <source>
        <dbReference type="ARBA" id="ARBA00048613"/>
    </source>
</evidence>
<reference evidence="26" key="2">
    <citation type="submission" date="2025-09" db="UniProtKB">
        <authorList>
            <consortium name="Ensembl"/>
        </authorList>
    </citation>
    <scope>IDENTIFICATION</scope>
</reference>
<dbReference type="GO" id="GO:0031640">
    <property type="term" value="P:killing of cells of another organism"/>
    <property type="evidence" value="ECO:0007669"/>
    <property type="project" value="UniProtKB-KW"/>
</dbReference>
<dbReference type="SMART" id="SM00085">
    <property type="entry name" value="PA2c"/>
    <property type="match status" value="1"/>
</dbReference>
<dbReference type="PROSITE" id="PS00118">
    <property type="entry name" value="PA2_HIS"/>
    <property type="match status" value="1"/>
</dbReference>
<dbReference type="Proteomes" id="UP000694381">
    <property type="component" value="Unassembled WGS sequence"/>
</dbReference>
<evidence type="ECO:0000259" key="25">
    <source>
        <dbReference type="SMART" id="SM00085"/>
    </source>
</evidence>
<dbReference type="GO" id="GO:0005543">
    <property type="term" value="F:phospholipid binding"/>
    <property type="evidence" value="ECO:0007669"/>
    <property type="project" value="Ensembl"/>
</dbReference>
<evidence type="ECO:0000256" key="3">
    <source>
        <dbReference type="ARBA" id="ARBA00007056"/>
    </source>
</evidence>
<dbReference type="GO" id="GO:0034374">
    <property type="term" value="P:low-density lipoprotein particle remodeling"/>
    <property type="evidence" value="ECO:0007669"/>
    <property type="project" value="Ensembl"/>
</dbReference>
<dbReference type="InterPro" id="IPR036444">
    <property type="entry name" value="PLipase_A2_dom_sf"/>
</dbReference>
<feature type="signal peptide" evidence="24">
    <location>
        <begin position="1"/>
        <end position="21"/>
    </location>
</feature>
<evidence type="ECO:0000256" key="15">
    <source>
        <dbReference type="ARBA" id="ARBA00048541"/>
    </source>
</evidence>
<evidence type="ECO:0000313" key="27">
    <source>
        <dbReference type="Proteomes" id="UP000694381"/>
    </source>
</evidence>
<dbReference type="GO" id="GO:0016042">
    <property type="term" value="P:lipid catabolic process"/>
    <property type="evidence" value="ECO:0007669"/>
    <property type="project" value="InterPro"/>
</dbReference>
<feature type="disulfide bond" evidence="22">
    <location>
        <begin position="47"/>
        <end position="139"/>
    </location>
</feature>
<comment type="catalytic activity">
    <reaction evidence="18">
        <text>1-hexadecanoyl-2-(9Z,12Z-octadecadienoyl)-sn-glycero-3-phosphoethanolamine + H2O = 1-hexadecanoyl-sn-glycero-3-phosphoethanolamine + (9Z,12Z)-octadecadienoate + H(+)</text>
        <dbReference type="Rhea" id="RHEA:40815"/>
        <dbReference type="ChEBI" id="CHEBI:15377"/>
        <dbReference type="ChEBI" id="CHEBI:15378"/>
        <dbReference type="ChEBI" id="CHEBI:30245"/>
        <dbReference type="ChEBI" id="CHEBI:73004"/>
        <dbReference type="ChEBI" id="CHEBI:73008"/>
    </reaction>
    <physiologicalReaction direction="left-to-right" evidence="18">
        <dbReference type="Rhea" id="RHEA:40816"/>
    </physiologicalReaction>
</comment>
<comment type="catalytic activity">
    <reaction evidence="19">
        <text>1-hexadecanoyl-2-(9Z-octadecenoyl)-sn-glycero-3-phosphoglycerol + H2O = 1-hexadecanoyl-sn-glycero-3-phosphoglycerol + (9Z)-octadecenoate + H(+)</text>
        <dbReference type="Rhea" id="RHEA:44524"/>
        <dbReference type="ChEBI" id="CHEBI:15377"/>
        <dbReference type="ChEBI" id="CHEBI:15378"/>
        <dbReference type="ChEBI" id="CHEBI:30823"/>
        <dbReference type="ChEBI" id="CHEBI:84472"/>
        <dbReference type="ChEBI" id="CHEBI:84475"/>
    </reaction>
    <physiologicalReaction direction="left-to-right" evidence="19">
        <dbReference type="Rhea" id="RHEA:44525"/>
    </physiologicalReaction>
</comment>
<comment type="catalytic activity">
    <reaction evidence="8">
        <text>1-hexadecanoyl-2-(9Z,12Z-octadecadienoyl)-sn-glycero-3-phosphocholine + H2O = (9Z,12Z)-octadecadienoate + 1-hexadecanoyl-sn-glycero-3-phosphocholine + H(+)</text>
        <dbReference type="Rhea" id="RHEA:40811"/>
        <dbReference type="ChEBI" id="CHEBI:15377"/>
        <dbReference type="ChEBI" id="CHEBI:15378"/>
        <dbReference type="ChEBI" id="CHEBI:30245"/>
        <dbReference type="ChEBI" id="CHEBI:72998"/>
        <dbReference type="ChEBI" id="CHEBI:73002"/>
    </reaction>
    <physiologicalReaction direction="left-to-right" evidence="8">
        <dbReference type="Rhea" id="RHEA:40812"/>
    </physiologicalReaction>
</comment>
<dbReference type="OrthoDB" id="5841574at2759"/>
<dbReference type="PROSITE" id="PS00119">
    <property type="entry name" value="PA2_ASP"/>
    <property type="match status" value="1"/>
</dbReference>
<evidence type="ECO:0000256" key="18">
    <source>
        <dbReference type="ARBA" id="ARBA00049039"/>
    </source>
</evidence>
<keyword evidence="27" id="KW-1185">Reference proteome</keyword>
<evidence type="ECO:0000256" key="2">
    <source>
        <dbReference type="ARBA" id="ARBA00004613"/>
    </source>
</evidence>
<dbReference type="CTD" id="5320"/>
<accession>A0A8C6Q919</accession>
<evidence type="ECO:0000256" key="5">
    <source>
        <dbReference type="ARBA" id="ARBA00022638"/>
    </source>
</evidence>
<dbReference type="GO" id="GO:0005615">
    <property type="term" value="C:extracellular space"/>
    <property type="evidence" value="ECO:0007669"/>
    <property type="project" value="Ensembl"/>
</dbReference>
<proteinExistence type="inferred from homology"/>
<feature type="domain" description="Phospholipase A2-like central" evidence="25">
    <location>
        <begin position="22"/>
        <end position="140"/>
    </location>
</feature>
<evidence type="ECO:0000256" key="1">
    <source>
        <dbReference type="ARBA" id="ARBA00004450"/>
    </source>
</evidence>
<evidence type="ECO:0000256" key="4">
    <source>
        <dbReference type="ARBA" id="ARBA00022525"/>
    </source>
</evidence>
<dbReference type="GeneID" id="103724725"/>
<feature type="binding site" evidence="21">
    <location>
        <position position="50"/>
    </location>
    <ligand>
        <name>Ca(2+)</name>
        <dbReference type="ChEBI" id="CHEBI:29108"/>
    </ligand>
</feature>
<comment type="catalytic activity">
    <reaction evidence="12">
        <text>1,2-dihexadecanoyl-sn-glycero-3-phospho-(1'-sn-glycerol) + H2O = 1-hexadecanoyl-sn-glycero-3-phospho-(1'-sn-glycerol) + hexadecanoate + H(+)</text>
        <dbReference type="Rhea" id="RHEA:45472"/>
        <dbReference type="ChEBI" id="CHEBI:7896"/>
        <dbReference type="ChEBI" id="CHEBI:15377"/>
        <dbReference type="ChEBI" id="CHEBI:15378"/>
        <dbReference type="ChEBI" id="CHEBI:72829"/>
        <dbReference type="ChEBI" id="CHEBI:75158"/>
    </reaction>
    <physiologicalReaction direction="left-to-right" evidence="12">
        <dbReference type="Rhea" id="RHEA:45473"/>
    </physiologicalReaction>
</comment>
<dbReference type="GO" id="GO:0042130">
    <property type="term" value="P:negative regulation of T cell proliferation"/>
    <property type="evidence" value="ECO:0007669"/>
    <property type="project" value="TreeGrafter"/>
</dbReference>
<dbReference type="GO" id="GO:1902563">
    <property type="term" value="P:regulation of neutrophil activation"/>
    <property type="evidence" value="ECO:0007669"/>
    <property type="project" value="Ensembl"/>
</dbReference>
<dbReference type="GO" id="GO:0047498">
    <property type="term" value="F:calcium-dependent phospholipase A2 activity"/>
    <property type="evidence" value="ECO:0007669"/>
    <property type="project" value="Ensembl"/>
</dbReference>
<evidence type="ECO:0000256" key="7">
    <source>
        <dbReference type="ARBA" id="ARBA00023157"/>
    </source>
</evidence>
<comment type="catalytic activity">
    <reaction evidence="11">
        <text>1-hexadecanoyl-2-(9Z-octadecenoyl)-sn-glycero-3-phospho-(1'-sn-glycerol) + H2O = 1-hexadecanoyl-sn-glycero-3-phospho-(1'-sn-glycerol) + (9Z)-octadecenoate + H(+)</text>
        <dbReference type="Rhea" id="RHEA:40919"/>
        <dbReference type="ChEBI" id="CHEBI:15377"/>
        <dbReference type="ChEBI" id="CHEBI:15378"/>
        <dbReference type="ChEBI" id="CHEBI:30823"/>
        <dbReference type="ChEBI" id="CHEBI:72841"/>
        <dbReference type="ChEBI" id="CHEBI:75158"/>
    </reaction>
    <physiologicalReaction direction="left-to-right" evidence="11">
        <dbReference type="Rhea" id="RHEA:40920"/>
    </physiologicalReaction>
</comment>
<feature type="binding site" evidence="21">
    <location>
        <position position="69"/>
    </location>
    <ligand>
        <name>Ca(2+)</name>
        <dbReference type="ChEBI" id="CHEBI:29108"/>
    </ligand>
</feature>
<keyword evidence="24" id="KW-0732">Signal</keyword>
<organism evidence="26 27">
    <name type="scientific">Nannospalax galili</name>
    <name type="common">Northern Israeli blind subterranean mole rat</name>
    <name type="synonym">Spalax galili</name>
    <dbReference type="NCBI Taxonomy" id="1026970"/>
    <lineage>
        <taxon>Eukaryota</taxon>
        <taxon>Metazoa</taxon>
        <taxon>Chordata</taxon>
        <taxon>Craniata</taxon>
        <taxon>Vertebrata</taxon>
        <taxon>Euteleostomi</taxon>
        <taxon>Mammalia</taxon>
        <taxon>Eutheria</taxon>
        <taxon>Euarchontoglires</taxon>
        <taxon>Glires</taxon>
        <taxon>Rodentia</taxon>
        <taxon>Myomorpha</taxon>
        <taxon>Muroidea</taxon>
        <taxon>Spalacidae</taxon>
        <taxon>Spalacinae</taxon>
        <taxon>Nannospalax</taxon>
    </lineage>
</organism>
<comment type="catalytic activity">
    <reaction evidence="10">
        <text>a 1,2-diacyl-sn-glycero-3-phosphoethanolamine + H2O = a 1-acyl-sn-glycero-3-phosphoethanolamine + a fatty acid + H(+)</text>
        <dbReference type="Rhea" id="RHEA:44604"/>
        <dbReference type="ChEBI" id="CHEBI:15377"/>
        <dbReference type="ChEBI" id="CHEBI:15378"/>
        <dbReference type="ChEBI" id="CHEBI:28868"/>
        <dbReference type="ChEBI" id="CHEBI:64381"/>
        <dbReference type="ChEBI" id="CHEBI:64612"/>
    </reaction>
    <physiologicalReaction direction="left-to-right" evidence="10">
        <dbReference type="Rhea" id="RHEA:44605"/>
    </physiologicalReaction>
</comment>
<keyword evidence="24" id="KW-0378">Hydrolase</keyword>
<evidence type="ECO:0000256" key="14">
    <source>
        <dbReference type="ARBA" id="ARBA00048227"/>
    </source>
</evidence>
<feature type="active site" evidence="20">
    <location>
        <position position="113"/>
    </location>
</feature>
<feature type="active site" evidence="20">
    <location>
        <position position="68"/>
    </location>
</feature>
<feature type="disulfide bond" evidence="22">
    <location>
        <begin position="80"/>
        <end position="105"/>
    </location>
</feature>
<dbReference type="Pfam" id="PF00068">
    <property type="entry name" value="Phospholip_A2_1"/>
    <property type="match status" value="1"/>
</dbReference>
<dbReference type="GO" id="GO:0046337">
    <property type="term" value="P:phosphatidylethanolamine metabolic process"/>
    <property type="evidence" value="ECO:0007669"/>
    <property type="project" value="Ensembl"/>
</dbReference>
<comment type="catalytic activity">
    <reaction evidence="15">
        <text>1-hexadecanoyl-2-(5Z,8Z,11Z,14Z-eicosatetraenoyl)-sn-glycero-3-phosphoethanolamine + H2O = 1-hexadecanoyl-sn-glycero-3-phosphoethanolamine + (5Z,8Z,11Z,14Z)-eicosatetraenoate + H(+)</text>
        <dbReference type="Rhea" id="RHEA:40431"/>
        <dbReference type="ChEBI" id="CHEBI:15377"/>
        <dbReference type="ChEBI" id="CHEBI:15378"/>
        <dbReference type="ChEBI" id="CHEBI:32395"/>
        <dbReference type="ChEBI" id="CHEBI:73004"/>
        <dbReference type="ChEBI" id="CHEBI:73009"/>
    </reaction>
    <physiologicalReaction direction="left-to-right" evidence="15">
        <dbReference type="Rhea" id="RHEA:40432"/>
    </physiologicalReaction>
</comment>
<comment type="catalytic activity">
    <reaction evidence="13">
        <text>N-hexadecanoyl-1,2-di-(9Z-octadecenoyl)-sn-glycero-3-phosphoethanolamine + H2O = N-hexadecanoyl-1-(9Z-octadecenoyl)-sn-glycero-3-phosphoethanolamine + (9Z)-octadecenoate + H(+)</text>
        <dbReference type="Rhea" id="RHEA:45424"/>
        <dbReference type="ChEBI" id="CHEBI:15377"/>
        <dbReference type="ChEBI" id="CHEBI:15378"/>
        <dbReference type="ChEBI" id="CHEBI:30823"/>
        <dbReference type="ChEBI" id="CHEBI:78097"/>
        <dbReference type="ChEBI" id="CHEBI:85217"/>
    </reaction>
    <physiologicalReaction direction="left-to-right" evidence="13">
        <dbReference type="Rhea" id="RHEA:45425"/>
    </physiologicalReaction>
</comment>
<comment type="catalytic activity">
    <reaction evidence="24">
        <text>a 1,2-diacyl-sn-glycero-3-phosphocholine + H2O = a 1-acyl-sn-glycero-3-phosphocholine + a fatty acid + H(+)</text>
        <dbReference type="Rhea" id="RHEA:15801"/>
        <dbReference type="ChEBI" id="CHEBI:15377"/>
        <dbReference type="ChEBI" id="CHEBI:15378"/>
        <dbReference type="ChEBI" id="CHEBI:28868"/>
        <dbReference type="ChEBI" id="CHEBI:57643"/>
        <dbReference type="ChEBI" id="CHEBI:58168"/>
        <dbReference type="EC" id="3.1.1.4"/>
    </reaction>
</comment>
<dbReference type="RefSeq" id="XP_008820071.1">
    <property type="nucleotide sequence ID" value="XM_008821849.3"/>
</dbReference>
<evidence type="ECO:0000256" key="12">
    <source>
        <dbReference type="ARBA" id="ARBA00048080"/>
    </source>
</evidence>
<name>A0A8C6Q919_NANGA</name>
<comment type="catalytic activity">
    <reaction evidence="17">
        <text>1-hexadecanoyl-2-(9Z-octadecenoyl)-sn-glycero-3-phosphocholine + H2O = 1-hexadecanoyl-sn-glycero-3-phosphocholine + (9Z)-octadecenoate + H(+)</text>
        <dbReference type="Rhea" id="RHEA:38779"/>
        <dbReference type="ChEBI" id="CHEBI:15377"/>
        <dbReference type="ChEBI" id="CHEBI:15378"/>
        <dbReference type="ChEBI" id="CHEBI:30823"/>
        <dbReference type="ChEBI" id="CHEBI:72998"/>
        <dbReference type="ChEBI" id="CHEBI:73001"/>
    </reaction>
    <physiologicalReaction direction="left-to-right" evidence="17">
        <dbReference type="Rhea" id="RHEA:38780"/>
    </physiologicalReaction>
</comment>
<dbReference type="PANTHER" id="PTHR11716:SF9">
    <property type="entry name" value="PHOSPHOLIPASE A2, MEMBRANE ASSOCIATED"/>
    <property type="match status" value="1"/>
</dbReference>